<dbReference type="InterPro" id="IPR000157">
    <property type="entry name" value="TIR_dom"/>
</dbReference>
<dbReference type="Pfam" id="PF13676">
    <property type="entry name" value="TIR_2"/>
    <property type="match status" value="1"/>
</dbReference>
<dbReference type="Proteomes" id="UP000677228">
    <property type="component" value="Unassembled WGS sequence"/>
</dbReference>
<protein>
    <recommendedName>
        <fullName evidence="1">TIR domain-containing protein</fullName>
    </recommendedName>
</protein>
<reference evidence="2" key="1">
    <citation type="submission" date="2021-02" db="EMBL/GenBank/DDBJ databases">
        <authorList>
            <person name="Nowell W R."/>
        </authorList>
    </citation>
    <scope>NUCLEOTIDE SEQUENCE</scope>
</reference>
<organism evidence="2 4">
    <name type="scientific">Didymodactylos carnosus</name>
    <dbReference type="NCBI Taxonomy" id="1234261"/>
    <lineage>
        <taxon>Eukaryota</taxon>
        <taxon>Metazoa</taxon>
        <taxon>Spiralia</taxon>
        <taxon>Gnathifera</taxon>
        <taxon>Rotifera</taxon>
        <taxon>Eurotatoria</taxon>
        <taxon>Bdelloidea</taxon>
        <taxon>Philodinida</taxon>
        <taxon>Philodinidae</taxon>
        <taxon>Didymodactylos</taxon>
    </lineage>
</organism>
<dbReference type="EMBL" id="CAJOBA010032308">
    <property type="protein sequence ID" value="CAF3962990.1"/>
    <property type="molecule type" value="Genomic_DNA"/>
</dbReference>
<dbReference type="PANTHER" id="PTHR46270:SF2">
    <property type="entry name" value="TIR DOMAIN-CONTAINING PROTEIN"/>
    <property type="match status" value="1"/>
</dbReference>
<evidence type="ECO:0000313" key="4">
    <source>
        <dbReference type="Proteomes" id="UP000677228"/>
    </source>
</evidence>
<dbReference type="InterPro" id="IPR035897">
    <property type="entry name" value="Toll_tir_struct_dom_sf"/>
</dbReference>
<accession>A0A8S2EEK2</accession>
<proteinExistence type="predicted"/>
<gene>
    <name evidence="2" type="ORF">OVA965_LOCUS21730</name>
    <name evidence="3" type="ORF">TMI583_LOCUS22439</name>
</gene>
<dbReference type="AlphaFoldDB" id="A0A8S2EEK2"/>
<dbReference type="SMART" id="SM00255">
    <property type="entry name" value="TIR"/>
    <property type="match status" value="1"/>
</dbReference>
<evidence type="ECO:0000313" key="3">
    <source>
        <dbReference type="EMBL" id="CAF3962990.1"/>
    </source>
</evidence>
<feature type="domain" description="TIR" evidence="1">
    <location>
        <begin position="400"/>
        <end position="526"/>
    </location>
</feature>
<evidence type="ECO:0000259" key="1">
    <source>
        <dbReference type="PROSITE" id="PS50104"/>
    </source>
</evidence>
<comment type="caution">
    <text evidence="2">The sequence shown here is derived from an EMBL/GenBank/DDBJ whole genome shotgun (WGS) entry which is preliminary data.</text>
</comment>
<dbReference type="PROSITE" id="PS50104">
    <property type="entry name" value="TIR"/>
    <property type="match status" value="1"/>
</dbReference>
<dbReference type="PANTHER" id="PTHR46270">
    <property type="entry name" value="ARMADILLO-TYPE FOLD-RELATED"/>
    <property type="match status" value="1"/>
</dbReference>
<evidence type="ECO:0000313" key="2">
    <source>
        <dbReference type="EMBL" id="CAF1153560.1"/>
    </source>
</evidence>
<dbReference type="Proteomes" id="UP000682733">
    <property type="component" value="Unassembled WGS sequence"/>
</dbReference>
<name>A0A8S2EEK2_9BILA</name>
<dbReference type="EMBL" id="CAJNOK010012001">
    <property type="protein sequence ID" value="CAF1153560.1"/>
    <property type="molecule type" value="Genomic_DNA"/>
</dbReference>
<dbReference type="GO" id="GO:0007165">
    <property type="term" value="P:signal transduction"/>
    <property type="evidence" value="ECO:0007669"/>
    <property type="project" value="InterPro"/>
</dbReference>
<dbReference type="SUPFAM" id="SSF52200">
    <property type="entry name" value="Toll/Interleukin receptor TIR domain"/>
    <property type="match status" value="1"/>
</dbReference>
<dbReference type="Gene3D" id="3.40.50.10140">
    <property type="entry name" value="Toll/interleukin-1 receptor homology (TIR) domain"/>
    <property type="match status" value="1"/>
</dbReference>
<sequence length="632" mass="72915">MMSANAVSNQLENCFLDCKKSESPETLCEIIKQLTSFSSQLNAPDQISHEIFSVMITILTQILNKWLVSSEQEIPFKRLLINQAFIQSISEFLEHMLPKLSTVNCDVIDGVSKLLFIFDILQYGRPDIIDDKNLLTLLDPIMKYICSINYFTILTNLEATETLTVQEEFLVITCPNYFSLYLGIYAERLTNELGDTMLKRFEQVLCQLTQTVSKWNEATMKAVQYISYVLRRFGEFNSTRQRLNGHLKIIDSLMIILNSSYLQIQVLKQEQNVETALIYAVIWVLSPLGDDLELTAYIKTNYNTQTFMTLTDAKYKPIRTYAYTILAFVMSEDDIKQLDDPGKITAVFIDFIKQAIDSQFQLSPGGKLKNLLESLRGENEDPTSGTDVSIAAAEKTTSNEEYHIMLSYSHQEKELCYRIHKYLIDKRLRVWLDRDDMYGSTIEAMANAVEKSKCVLLCMSDSYKISPSCQSEAEYAHKLHKPLIPIIMREKYRPDGWVSFIVGSRIYVDYHKLGFQVACDKLLEQIQMQNSDAHLNHQHKLPLPMAANTPHFQQWSYADVLRFIDGTNLSEMKPLLGKVDGQELFELYRMCELNSQQMYESLKTELFTLHKEILPINVYLRFITQLRKQANG</sequence>